<keyword evidence="1" id="KW-0328">Glycosyltransferase</keyword>
<reference evidence="6" key="1">
    <citation type="journal article" date="2009" name="ISME J.">
        <title>The genome sequence of the psychrophilic archaeon, Methanococcoides burtonii: the role of genome evolution in cold adaptation.</title>
        <authorList>
            <person name="Allen M.A."/>
            <person name="Lauro F.M."/>
            <person name="Williams T.J."/>
            <person name="Burg D."/>
            <person name="Siddiqui K.S."/>
            <person name="De Francisci D."/>
            <person name="Chong K.W."/>
            <person name="Pilak O."/>
            <person name="Chew H.H."/>
            <person name="De Maere M.Z."/>
            <person name="Ting L."/>
            <person name="Katrib M."/>
            <person name="Ng C."/>
            <person name="Sowers K.R."/>
            <person name="Galperin M.Y."/>
            <person name="Anderson I.J."/>
            <person name="Ivanova N."/>
            <person name="Dalin E."/>
            <person name="Martinez M."/>
            <person name="Lapidus A."/>
            <person name="Hauser L."/>
            <person name="Land M."/>
            <person name="Thomas T."/>
            <person name="Cavicchioli R."/>
        </authorList>
    </citation>
    <scope>NUCLEOTIDE SEQUENCE [LARGE SCALE GENOMIC DNA]</scope>
    <source>
        <strain evidence="6">DSM 6242 / NBRC 107633 / OCM 468 / ACE-M</strain>
    </source>
</reference>
<keyword evidence="3" id="KW-0812">Transmembrane</keyword>
<keyword evidence="2 5" id="KW-0808">Transferase</keyword>
<dbReference type="PANTHER" id="PTHR43630:SF1">
    <property type="entry name" value="POLY-BETA-1,6-N-ACETYL-D-GLUCOSAMINE SYNTHASE"/>
    <property type="match status" value="1"/>
</dbReference>
<dbReference type="AlphaFoldDB" id="Q12VL4"/>
<dbReference type="Gene3D" id="3.90.550.10">
    <property type="entry name" value="Spore Coat Polysaccharide Biosynthesis Protein SpsA, Chain A"/>
    <property type="match status" value="1"/>
</dbReference>
<evidence type="ECO:0000256" key="2">
    <source>
        <dbReference type="ARBA" id="ARBA00022679"/>
    </source>
</evidence>
<dbReference type="InterPro" id="IPR029044">
    <property type="entry name" value="Nucleotide-diphossugar_trans"/>
</dbReference>
<dbReference type="OrthoDB" id="43988at2157"/>
<evidence type="ECO:0000256" key="1">
    <source>
        <dbReference type="ARBA" id="ARBA00022676"/>
    </source>
</evidence>
<keyword evidence="6" id="KW-1185">Reference proteome</keyword>
<gene>
    <name evidence="5" type="ordered locus">Mbur_1608</name>
</gene>
<keyword evidence="3" id="KW-1133">Transmembrane helix</keyword>
<feature type="transmembrane region" description="Helical" evidence="3">
    <location>
        <begin position="291"/>
        <end position="311"/>
    </location>
</feature>
<feature type="transmembrane region" description="Helical" evidence="3">
    <location>
        <begin position="340"/>
        <end position="359"/>
    </location>
</feature>
<dbReference type="KEGG" id="mbu:Mbur_1608"/>
<evidence type="ECO:0000256" key="3">
    <source>
        <dbReference type="SAM" id="Phobius"/>
    </source>
</evidence>
<feature type="transmembrane region" description="Helical" evidence="3">
    <location>
        <begin position="6"/>
        <end position="28"/>
    </location>
</feature>
<dbReference type="STRING" id="259564.Mbur_1608"/>
<dbReference type="EMBL" id="CP000300">
    <property type="protein sequence ID" value="ABE52512.1"/>
    <property type="molecule type" value="Genomic_DNA"/>
</dbReference>
<evidence type="ECO:0000313" key="5">
    <source>
        <dbReference type="EMBL" id="ABE52512.1"/>
    </source>
</evidence>
<name>Q12VL4_METBU</name>
<dbReference type="InterPro" id="IPR001173">
    <property type="entry name" value="Glyco_trans_2-like"/>
</dbReference>
<feature type="domain" description="Glycosyltransferase 2-like" evidence="4">
    <location>
        <begin position="44"/>
        <end position="152"/>
    </location>
</feature>
<evidence type="ECO:0000259" key="4">
    <source>
        <dbReference type="Pfam" id="PF00535"/>
    </source>
</evidence>
<dbReference type="Pfam" id="PF00535">
    <property type="entry name" value="Glycos_transf_2"/>
    <property type="match status" value="1"/>
</dbReference>
<keyword evidence="3" id="KW-0472">Membrane</keyword>
<proteinExistence type="predicted"/>
<protein>
    <submittedName>
        <fullName evidence="5">Glycosyl transferase, family 2</fullName>
    </submittedName>
</protein>
<dbReference type="HOGENOM" id="CLU_062567_0_0_2"/>
<dbReference type="CDD" id="cd06439">
    <property type="entry name" value="CESA_like_1"/>
    <property type="match status" value="1"/>
</dbReference>
<dbReference type="SUPFAM" id="SSF53448">
    <property type="entry name" value="Nucleotide-diphospho-sugar transferases"/>
    <property type="match status" value="1"/>
</dbReference>
<dbReference type="RefSeq" id="WP_011499656.1">
    <property type="nucleotide sequence ID" value="NC_007955.1"/>
</dbReference>
<dbReference type="GeneID" id="3998695"/>
<feature type="transmembrane region" description="Helical" evidence="3">
    <location>
        <begin position="317"/>
        <end position="333"/>
    </location>
</feature>
<dbReference type="GO" id="GO:0016757">
    <property type="term" value="F:glycosyltransferase activity"/>
    <property type="evidence" value="ECO:0007669"/>
    <property type="project" value="UniProtKB-KW"/>
</dbReference>
<accession>Q12VL4</accession>
<dbReference type="CAZy" id="GT2">
    <property type="family name" value="Glycosyltransferase Family 2"/>
</dbReference>
<dbReference type="PANTHER" id="PTHR43630">
    <property type="entry name" value="POLY-BETA-1,6-N-ACETYL-D-GLUCOSAMINE SYNTHASE"/>
    <property type="match status" value="1"/>
</dbReference>
<dbReference type="Proteomes" id="UP000001979">
    <property type="component" value="Chromosome"/>
</dbReference>
<evidence type="ECO:0000313" key="6">
    <source>
        <dbReference type="Proteomes" id="UP000001979"/>
    </source>
</evidence>
<sequence length="373" mass="41959">MNMLLTLTIILSAIPVLVYMTYILAAITSKPKQYPPLKSLPKISIVIPAYNEEEVIEDRINNLAEIYPIDKMEIIVSNDGSVDNTEEIARSVLKKHSIEGKVLTHDRSGVNKAINRGINETSQDLVIITGSDGLFDKDTIPNLLGVLLSSDDIGAVSGDLVPVAKGESIFSNSEAAYRSIYGKICTWESNVHSTYCFNGPVVAFKKEASSSLNTRRGADDASMALSVIKKGYRCQYVPSAKFYEYVPDKFHEQRRQKIRRATRLLEATFFNRNVLSTNCGRFRTVVFPLRLMMLFLVPTLVFLSIVLWMAYLFTVNPIYSMVILLAIVLSVAFGSIRTNILSSFLIYQAYLFLGLFNMLRDVHVWEPTERIKI</sequence>
<organism evidence="5 6">
    <name type="scientific">Methanococcoides burtonii (strain DSM 6242 / NBRC 107633 / OCM 468 / ACE-M)</name>
    <dbReference type="NCBI Taxonomy" id="259564"/>
    <lineage>
        <taxon>Archaea</taxon>
        <taxon>Methanobacteriati</taxon>
        <taxon>Methanobacteriota</taxon>
        <taxon>Stenosarchaea group</taxon>
        <taxon>Methanomicrobia</taxon>
        <taxon>Methanosarcinales</taxon>
        <taxon>Methanosarcinaceae</taxon>
        <taxon>Methanococcoides</taxon>
    </lineage>
</organism>